<keyword evidence="1" id="KW-0472">Membrane</keyword>
<feature type="domain" description="Chitin synthase chs-1/2 N-terminal putative transporter" evidence="2">
    <location>
        <begin position="157"/>
        <end position="281"/>
    </location>
</feature>
<protein>
    <recommendedName>
        <fullName evidence="2">Chitin synthase chs-1/2 N-terminal putative transporter domain-containing protein</fullName>
    </recommendedName>
</protein>
<feature type="transmembrane region" description="Helical" evidence="1">
    <location>
        <begin position="218"/>
        <end position="240"/>
    </location>
</feature>
<keyword evidence="1" id="KW-1133">Transmembrane helix</keyword>
<feature type="transmembrane region" description="Helical" evidence="1">
    <location>
        <begin position="260"/>
        <end position="276"/>
    </location>
</feature>
<keyword evidence="4" id="KW-1185">Reference proteome</keyword>
<evidence type="ECO:0000256" key="1">
    <source>
        <dbReference type="SAM" id="Phobius"/>
    </source>
</evidence>
<dbReference type="Proteomes" id="UP000749559">
    <property type="component" value="Unassembled WGS sequence"/>
</dbReference>
<evidence type="ECO:0000313" key="4">
    <source>
        <dbReference type="Proteomes" id="UP000749559"/>
    </source>
</evidence>
<evidence type="ECO:0000313" key="3">
    <source>
        <dbReference type="EMBL" id="CAH1797839.1"/>
    </source>
</evidence>
<reference evidence="3" key="1">
    <citation type="submission" date="2022-03" db="EMBL/GenBank/DDBJ databases">
        <authorList>
            <person name="Martin C."/>
        </authorList>
    </citation>
    <scope>NUCLEOTIDE SEQUENCE</scope>
</reference>
<evidence type="ECO:0000259" key="2">
    <source>
        <dbReference type="Pfam" id="PF23000"/>
    </source>
</evidence>
<dbReference type="InterPro" id="IPR055120">
    <property type="entry name" value="Chs-1/2_IV_N"/>
</dbReference>
<feature type="non-terminal residue" evidence="3">
    <location>
        <position position="296"/>
    </location>
</feature>
<keyword evidence="1" id="KW-0812">Transmembrane</keyword>
<proteinExistence type="predicted"/>
<dbReference type="OrthoDB" id="370884at2759"/>
<gene>
    <name evidence="3" type="ORF">OFUS_LOCUS22055</name>
</gene>
<sequence length="296" mass="33141">KLETVPNKEDDAIKPHNNIKQIEDARKSKIEILEEATQQIIDETISIDDAWDVFQHLEKEYEDSSQDKCMSGVRQAGRVLAYVLLFCLVLASGLASKLSLLLVTNAVKHEGEVKDFPRRDDWLFVLCGCIALPYAGTFLSCLFGSMAENIGWPGWKCLLGVMVIETVHVAGLLLFTVRVLPHLDVIRAILLMSAVLLIPALMKLLFADKPKKTTWKVASYTLGVVLLLMQLSVFGIFVTFGKNMLLSHNAPITAFPGGNVFWEIPVSLFLLSFGWWENYADIDVLIGPIEIPLQYY</sequence>
<feature type="transmembrane region" description="Helical" evidence="1">
    <location>
        <begin position="122"/>
        <end position="145"/>
    </location>
</feature>
<dbReference type="EMBL" id="CAIIXF020000010">
    <property type="protein sequence ID" value="CAH1797839.1"/>
    <property type="molecule type" value="Genomic_DNA"/>
</dbReference>
<name>A0A8S4PX41_OWEFU</name>
<organism evidence="3 4">
    <name type="scientific">Owenia fusiformis</name>
    <name type="common">Polychaete worm</name>
    <dbReference type="NCBI Taxonomy" id="6347"/>
    <lineage>
        <taxon>Eukaryota</taxon>
        <taxon>Metazoa</taxon>
        <taxon>Spiralia</taxon>
        <taxon>Lophotrochozoa</taxon>
        <taxon>Annelida</taxon>
        <taxon>Polychaeta</taxon>
        <taxon>Sedentaria</taxon>
        <taxon>Canalipalpata</taxon>
        <taxon>Sabellida</taxon>
        <taxon>Oweniida</taxon>
        <taxon>Oweniidae</taxon>
        <taxon>Owenia</taxon>
    </lineage>
</organism>
<dbReference type="AlphaFoldDB" id="A0A8S4PX41"/>
<feature type="non-terminal residue" evidence="3">
    <location>
        <position position="1"/>
    </location>
</feature>
<accession>A0A8S4PX41</accession>
<feature type="transmembrane region" description="Helical" evidence="1">
    <location>
        <begin position="185"/>
        <end position="206"/>
    </location>
</feature>
<feature type="transmembrane region" description="Helical" evidence="1">
    <location>
        <begin position="79"/>
        <end position="102"/>
    </location>
</feature>
<feature type="transmembrane region" description="Helical" evidence="1">
    <location>
        <begin position="157"/>
        <end position="179"/>
    </location>
</feature>
<comment type="caution">
    <text evidence="3">The sequence shown here is derived from an EMBL/GenBank/DDBJ whole genome shotgun (WGS) entry which is preliminary data.</text>
</comment>
<dbReference type="Pfam" id="PF23000">
    <property type="entry name" value="ChitinSynthase_IV_N"/>
    <property type="match status" value="1"/>
</dbReference>